<evidence type="ECO:0000256" key="1">
    <source>
        <dbReference type="ARBA" id="ARBA00006233"/>
    </source>
</evidence>
<evidence type="ECO:0000313" key="6">
    <source>
        <dbReference type="Proteomes" id="UP001160148"/>
    </source>
</evidence>
<sequence length="106" mass="12433">MKTKLLHDVKNTTFKHEIVHAKGNFVIKIQYKIIDGLFVLYHTEVPVEHRGHQLGFLIFQEVIDYLIKHNIQTAIYCPFLIKSLKLYPNGKMNIIKKLPTIDKLSF</sequence>
<dbReference type="SUPFAM" id="SSF55729">
    <property type="entry name" value="Acyl-CoA N-acyltransferases (Nat)"/>
    <property type="match status" value="1"/>
</dbReference>
<evidence type="ECO:0000256" key="3">
    <source>
        <dbReference type="ARBA" id="ARBA00031876"/>
    </source>
</evidence>
<dbReference type="InterPro" id="IPR031165">
    <property type="entry name" value="GNAT_YJDJ"/>
</dbReference>
<organism evidence="5 6">
    <name type="scientific">Macrosiphum euphorbiae</name>
    <name type="common">potato aphid</name>
    <dbReference type="NCBI Taxonomy" id="13131"/>
    <lineage>
        <taxon>Eukaryota</taxon>
        <taxon>Metazoa</taxon>
        <taxon>Ecdysozoa</taxon>
        <taxon>Arthropoda</taxon>
        <taxon>Hexapoda</taxon>
        <taxon>Insecta</taxon>
        <taxon>Pterygota</taxon>
        <taxon>Neoptera</taxon>
        <taxon>Paraneoptera</taxon>
        <taxon>Hemiptera</taxon>
        <taxon>Sternorrhyncha</taxon>
        <taxon>Aphidomorpha</taxon>
        <taxon>Aphidoidea</taxon>
        <taxon>Aphididae</taxon>
        <taxon>Macrosiphini</taxon>
        <taxon>Macrosiphum</taxon>
    </lineage>
</organism>
<protein>
    <recommendedName>
        <fullName evidence="2">Protein NATD1</fullName>
    </recommendedName>
    <alternativeName>
        <fullName evidence="3">N-acetyltransferase domain-containing protein 1</fullName>
    </alternativeName>
</protein>
<evidence type="ECO:0000256" key="2">
    <source>
        <dbReference type="ARBA" id="ARBA00020243"/>
    </source>
</evidence>
<dbReference type="Proteomes" id="UP001160148">
    <property type="component" value="Unassembled WGS sequence"/>
</dbReference>
<comment type="similarity">
    <text evidence="1">Belongs to the NATD1 family.</text>
</comment>
<accession>A0AAV0W0U4</accession>
<gene>
    <name evidence="5" type="ORF">MEUPH1_LOCUS5488</name>
</gene>
<dbReference type="InterPro" id="IPR016181">
    <property type="entry name" value="Acyl_CoA_acyltransferase"/>
</dbReference>
<evidence type="ECO:0000313" key="5">
    <source>
        <dbReference type="EMBL" id="CAI6348853.1"/>
    </source>
</evidence>
<name>A0AAV0W0U4_9HEMI</name>
<reference evidence="5 6" key="1">
    <citation type="submission" date="2023-01" db="EMBL/GenBank/DDBJ databases">
        <authorList>
            <person name="Whitehead M."/>
        </authorList>
    </citation>
    <scope>NUCLEOTIDE SEQUENCE [LARGE SCALE GENOMIC DNA]</scope>
</reference>
<dbReference type="Pfam" id="PF14542">
    <property type="entry name" value="Acetyltransf_CG"/>
    <property type="match status" value="1"/>
</dbReference>
<dbReference type="EMBL" id="CARXXK010000001">
    <property type="protein sequence ID" value="CAI6348853.1"/>
    <property type="molecule type" value="Genomic_DNA"/>
</dbReference>
<comment type="caution">
    <text evidence="5">The sequence shown here is derived from an EMBL/GenBank/DDBJ whole genome shotgun (WGS) entry which is preliminary data.</text>
</comment>
<feature type="domain" description="N-acetyltransferase" evidence="4">
    <location>
        <begin position="27"/>
        <end position="88"/>
    </location>
</feature>
<keyword evidence="6" id="KW-1185">Reference proteome</keyword>
<evidence type="ECO:0000259" key="4">
    <source>
        <dbReference type="Pfam" id="PF14542"/>
    </source>
</evidence>
<proteinExistence type="inferred from homology"/>
<dbReference type="Gene3D" id="3.40.630.30">
    <property type="match status" value="1"/>
</dbReference>
<dbReference type="AlphaFoldDB" id="A0AAV0W0U4"/>